<dbReference type="InterPro" id="IPR053847">
    <property type="entry name" value="DUF6928"/>
</dbReference>
<keyword evidence="2" id="KW-1185">Reference proteome</keyword>
<accession>A0ABU3PT09</accession>
<sequence>MGLNLSLLVLSRDGRLDLTRPSATPGEDAERVVRRLFPRTAYRRTQARPLLETAFPPRGTPVVGVFADGILVATRDAHLYDPVILHRRYQGLRGIDVVEGLDGLDDLRLLTSASVNDMVAYGRWRSGELTRCFSVNAVAGVWRDQGTPDAFEGGLPVTPDRWLDLANAALASVLRLQGDAAPGLPGAVAWEDVEMQVFTR</sequence>
<organism evidence="1 2">
    <name type="scientific">Nocardioides imazamoxiresistens</name>
    <dbReference type="NCBI Taxonomy" id="3231893"/>
    <lineage>
        <taxon>Bacteria</taxon>
        <taxon>Bacillati</taxon>
        <taxon>Actinomycetota</taxon>
        <taxon>Actinomycetes</taxon>
        <taxon>Propionibacteriales</taxon>
        <taxon>Nocardioidaceae</taxon>
        <taxon>Nocardioides</taxon>
    </lineage>
</organism>
<evidence type="ECO:0000313" key="2">
    <source>
        <dbReference type="Proteomes" id="UP001268542"/>
    </source>
</evidence>
<dbReference type="Pfam" id="PF21997">
    <property type="entry name" value="DUF6928"/>
    <property type="match status" value="1"/>
</dbReference>
<reference evidence="1 2" key="1">
    <citation type="submission" date="2023-08" db="EMBL/GenBank/DDBJ databases">
        <title>Nocardioides seae sp. nov., a bacterium isolated from a soil.</title>
        <authorList>
            <person name="Wang X."/>
        </authorList>
    </citation>
    <scope>NUCLEOTIDE SEQUENCE [LARGE SCALE GENOMIC DNA]</scope>
    <source>
        <strain evidence="1 2">YZH12</strain>
    </source>
</reference>
<comment type="caution">
    <text evidence="1">The sequence shown here is derived from an EMBL/GenBank/DDBJ whole genome shotgun (WGS) entry which is preliminary data.</text>
</comment>
<gene>
    <name evidence="1" type="ORF">RDV89_04730</name>
</gene>
<protein>
    <submittedName>
        <fullName evidence="1">Uncharacterized protein</fullName>
    </submittedName>
</protein>
<proteinExistence type="predicted"/>
<name>A0ABU3PT09_9ACTN</name>
<dbReference type="RefSeq" id="WP_315731789.1">
    <property type="nucleotide sequence ID" value="NZ_JAVYII010000002.1"/>
</dbReference>
<evidence type="ECO:0000313" key="1">
    <source>
        <dbReference type="EMBL" id="MDT9592358.1"/>
    </source>
</evidence>
<dbReference type="Proteomes" id="UP001268542">
    <property type="component" value="Unassembled WGS sequence"/>
</dbReference>
<dbReference type="EMBL" id="JAVYII010000002">
    <property type="protein sequence ID" value="MDT9592358.1"/>
    <property type="molecule type" value="Genomic_DNA"/>
</dbReference>